<evidence type="ECO:0000259" key="3">
    <source>
        <dbReference type="Pfam" id="PF05986"/>
    </source>
</evidence>
<name>A0ABU7DVX9_9TELE</name>
<keyword evidence="5" id="KW-1185">Reference proteome</keyword>
<sequence length="97" mass="10807">MIPAGATHIRVTDNSKNYLALQNGQAQFVINGNWKISDPGEYNVAGTKLLYRRSADTWESFEVSGPTQENLHLMTPHTLHINGSELYLQVALQSTVH</sequence>
<keyword evidence="2" id="KW-0964">Secreted</keyword>
<evidence type="ECO:0000313" key="5">
    <source>
        <dbReference type="Proteomes" id="UP001352852"/>
    </source>
</evidence>
<accession>A0ABU7DVX9</accession>
<comment type="subcellular location">
    <subcellularLocation>
        <location evidence="1">Secreted</location>
    </subcellularLocation>
</comment>
<proteinExistence type="predicted"/>
<dbReference type="PANTHER" id="PTHR13723:SF310">
    <property type="entry name" value="ADAMTS-LIKE 5"/>
    <property type="match status" value="1"/>
</dbReference>
<evidence type="ECO:0000256" key="2">
    <source>
        <dbReference type="ARBA" id="ARBA00022525"/>
    </source>
</evidence>
<dbReference type="Gene3D" id="2.60.120.830">
    <property type="match status" value="1"/>
</dbReference>
<reference evidence="4 5" key="1">
    <citation type="submission" date="2021-06" db="EMBL/GenBank/DDBJ databases">
        <authorList>
            <person name="Palmer J.M."/>
        </authorList>
    </citation>
    <scope>NUCLEOTIDE SEQUENCE [LARGE SCALE GENOMIC DNA]</scope>
    <source>
        <strain evidence="4 5">CL_MEX2019</strain>
        <tissue evidence="4">Muscle</tissue>
    </source>
</reference>
<dbReference type="InterPro" id="IPR010294">
    <property type="entry name" value="ADAMTS_spacer1"/>
</dbReference>
<dbReference type="Proteomes" id="UP001352852">
    <property type="component" value="Unassembled WGS sequence"/>
</dbReference>
<dbReference type="InterPro" id="IPR050439">
    <property type="entry name" value="ADAMTS_ADAMTS-like"/>
</dbReference>
<organism evidence="4 5">
    <name type="scientific">Characodon lateralis</name>
    <dbReference type="NCBI Taxonomy" id="208331"/>
    <lineage>
        <taxon>Eukaryota</taxon>
        <taxon>Metazoa</taxon>
        <taxon>Chordata</taxon>
        <taxon>Craniata</taxon>
        <taxon>Vertebrata</taxon>
        <taxon>Euteleostomi</taxon>
        <taxon>Actinopterygii</taxon>
        <taxon>Neopterygii</taxon>
        <taxon>Teleostei</taxon>
        <taxon>Neoteleostei</taxon>
        <taxon>Acanthomorphata</taxon>
        <taxon>Ovalentaria</taxon>
        <taxon>Atherinomorphae</taxon>
        <taxon>Cyprinodontiformes</taxon>
        <taxon>Goodeidae</taxon>
        <taxon>Characodon</taxon>
    </lineage>
</organism>
<evidence type="ECO:0000313" key="4">
    <source>
        <dbReference type="EMBL" id="MED6279198.1"/>
    </source>
</evidence>
<dbReference type="PANTHER" id="PTHR13723">
    <property type="entry name" value="ADAMTS A DISINTEGRIN AND METALLOPROTEASE WITH THROMBOSPONDIN MOTIFS PROTEASE"/>
    <property type="match status" value="1"/>
</dbReference>
<feature type="domain" description="ADAMTS/ADAMTS-like Spacer 1" evidence="3">
    <location>
        <begin position="2"/>
        <end position="74"/>
    </location>
</feature>
<evidence type="ECO:0000256" key="1">
    <source>
        <dbReference type="ARBA" id="ARBA00004613"/>
    </source>
</evidence>
<gene>
    <name evidence="4" type="ORF">CHARACLAT_032035</name>
</gene>
<dbReference type="Pfam" id="PF05986">
    <property type="entry name" value="ADAMTS_spacer1"/>
    <property type="match status" value="1"/>
</dbReference>
<dbReference type="EMBL" id="JAHUTJ010038276">
    <property type="protein sequence ID" value="MED6279198.1"/>
    <property type="molecule type" value="Genomic_DNA"/>
</dbReference>
<comment type="caution">
    <text evidence="4">The sequence shown here is derived from an EMBL/GenBank/DDBJ whole genome shotgun (WGS) entry which is preliminary data.</text>
</comment>
<protein>
    <recommendedName>
        <fullName evidence="3">ADAMTS/ADAMTS-like Spacer 1 domain-containing protein</fullName>
    </recommendedName>
</protein>